<organism evidence="1 2">
    <name type="scientific">Funneliformis geosporum</name>
    <dbReference type="NCBI Taxonomy" id="1117311"/>
    <lineage>
        <taxon>Eukaryota</taxon>
        <taxon>Fungi</taxon>
        <taxon>Fungi incertae sedis</taxon>
        <taxon>Mucoromycota</taxon>
        <taxon>Glomeromycotina</taxon>
        <taxon>Glomeromycetes</taxon>
        <taxon>Glomerales</taxon>
        <taxon>Glomeraceae</taxon>
        <taxon>Funneliformis</taxon>
    </lineage>
</organism>
<evidence type="ECO:0000313" key="2">
    <source>
        <dbReference type="Proteomes" id="UP001153678"/>
    </source>
</evidence>
<comment type="caution">
    <text evidence="1">The sequence shown here is derived from an EMBL/GenBank/DDBJ whole genome shotgun (WGS) entry which is preliminary data.</text>
</comment>
<name>A0A9W4X6U4_9GLOM</name>
<dbReference type="OrthoDB" id="15001at2759"/>
<evidence type="ECO:0000313" key="1">
    <source>
        <dbReference type="EMBL" id="CAI2199161.1"/>
    </source>
</evidence>
<dbReference type="Proteomes" id="UP001153678">
    <property type="component" value="Unassembled WGS sequence"/>
</dbReference>
<sequence>EINEPVKDDDNEEIFIEDTDKELVNDNTKEGYTQKAKFIQETLKEFVNLSPAENEISDHFKNFNNIIMDLRPRSKFSDSKLQESAFHLVLDPIDNYITEEINDYLNEFFGADLSPKGWDEAVNKLYFNETDSDLLKNVKKLMKATLPKFLKAFILGATNPLRDASTFEKPHLNQFVHPLIDSAFWIFANINYVFGEMIPDKGIKIRADGVGFLTQSPNYAIVCGEGARPKESEKSFLNEDNKNMLVLYNQILISEVKARRSLFCDLRVYGWTASKTNVSLTMLDHR</sequence>
<feature type="non-terminal residue" evidence="1">
    <location>
        <position position="286"/>
    </location>
</feature>
<feature type="non-terminal residue" evidence="1">
    <location>
        <position position="1"/>
    </location>
</feature>
<protein>
    <submittedName>
        <fullName evidence="1">15195_t:CDS:1</fullName>
    </submittedName>
</protein>
<keyword evidence="2" id="KW-1185">Reference proteome</keyword>
<gene>
    <name evidence="1" type="ORF">FWILDA_LOCUS18936</name>
</gene>
<accession>A0A9W4X6U4</accession>
<proteinExistence type="predicted"/>
<reference evidence="1" key="1">
    <citation type="submission" date="2022-08" db="EMBL/GenBank/DDBJ databases">
        <authorList>
            <person name="Kallberg Y."/>
            <person name="Tangrot J."/>
            <person name="Rosling A."/>
        </authorList>
    </citation>
    <scope>NUCLEOTIDE SEQUENCE</scope>
    <source>
        <strain evidence="1">Wild A</strain>
    </source>
</reference>
<dbReference type="EMBL" id="CAMKVN010020466">
    <property type="protein sequence ID" value="CAI2199161.1"/>
    <property type="molecule type" value="Genomic_DNA"/>
</dbReference>
<dbReference type="AlphaFoldDB" id="A0A9W4X6U4"/>